<dbReference type="EC" id="3.2.1.39" evidence="3"/>
<evidence type="ECO:0000256" key="6">
    <source>
        <dbReference type="RuleBase" id="RU004335"/>
    </source>
</evidence>
<evidence type="ECO:0000256" key="5">
    <source>
        <dbReference type="ARBA" id="ARBA00023295"/>
    </source>
</evidence>
<accession>A0A078H0P7</accession>
<dbReference type="InterPro" id="IPR000490">
    <property type="entry name" value="Glyco_hydro_17"/>
</dbReference>
<evidence type="ECO:0000313" key="9">
    <source>
        <dbReference type="Proteomes" id="UP000028999"/>
    </source>
</evidence>
<gene>
    <name evidence="8" type="primary">BnaC04g24400D</name>
    <name evidence="7" type="ORF">DARMORV10_C04P35210.1</name>
    <name evidence="8" type="ORF">GSBRNA2T00047020001</name>
</gene>
<evidence type="ECO:0000313" key="7">
    <source>
        <dbReference type="EMBL" id="CAF1849600.1"/>
    </source>
</evidence>
<dbReference type="Pfam" id="PF00332">
    <property type="entry name" value="Glyco_hydro_17"/>
    <property type="match status" value="1"/>
</dbReference>
<evidence type="ECO:0000313" key="8">
    <source>
        <dbReference type="EMBL" id="CDY30984.1"/>
    </source>
</evidence>
<keyword evidence="9" id="KW-1185">Reference proteome</keyword>
<dbReference type="GO" id="GO:0042973">
    <property type="term" value="F:glucan endo-1,3-beta-D-glucosidase activity"/>
    <property type="evidence" value="ECO:0007669"/>
    <property type="project" value="UniProtKB-EC"/>
</dbReference>
<dbReference type="EMBL" id="HG994368">
    <property type="protein sequence ID" value="CAF1849600.1"/>
    <property type="molecule type" value="Genomic_DNA"/>
</dbReference>
<dbReference type="SUPFAM" id="SSF51445">
    <property type="entry name" value="(Trans)glycosidases"/>
    <property type="match status" value="1"/>
</dbReference>
<evidence type="ECO:0000256" key="4">
    <source>
        <dbReference type="ARBA" id="ARBA00022801"/>
    </source>
</evidence>
<comment type="similarity">
    <text evidence="2 6">Belongs to the glycosyl hydrolase 17 family.</text>
</comment>
<organism evidence="8 9">
    <name type="scientific">Brassica napus</name>
    <name type="common">Rape</name>
    <dbReference type="NCBI Taxonomy" id="3708"/>
    <lineage>
        <taxon>Eukaryota</taxon>
        <taxon>Viridiplantae</taxon>
        <taxon>Streptophyta</taxon>
        <taxon>Embryophyta</taxon>
        <taxon>Tracheophyta</taxon>
        <taxon>Spermatophyta</taxon>
        <taxon>Magnoliopsida</taxon>
        <taxon>eudicotyledons</taxon>
        <taxon>Gunneridae</taxon>
        <taxon>Pentapetalae</taxon>
        <taxon>rosids</taxon>
        <taxon>malvids</taxon>
        <taxon>Brassicales</taxon>
        <taxon>Brassicaceae</taxon>
        <taxon>Brassiceae</taxon>
        <taxon>Brassica</taxon>
    </lineage>
</organism>
<dbReference type="Gene3D" id="3.20.20.80">
    <property type="entry name" value="Glycosidases"/>
    <property type="match status" value="1"/>
</dbReference>
<dbReference type="STRING" id="3708.A0A078H0P7"/>
<evidence type="ECO:0000256" key="1">
    <source>
        <dbReference type="ARBA" id="ARBA00000382"/>
    </source>
</evidence>
<dbReference type="Proteomes" id="UP000028999">
    <property type="component" value="Unassembled WGS sequence"/>
</dbReference>
<comment type="catalytic activity">
    <reaction evidence="1">
        <text>Hydrolysis of (1-&gt;3)-beta-D-glucosidic linkages in (1-&gt;3)-beta-D-glucans.</text>
        <dbReference type="EC" id="3.2.1.39"/>
    </reaction>
</comment>
<dbReference type="PANTHER" id="PTHR32227">
    <property type="entry name" value="GLUCAN ENDO-1,3-BETA-GLUCOSIDASE BG1-RELATED-RELATED"/>
    <property type="match status" value="1"/>
</dbReference>
<reference evidence="8" key="2">
    <citation type="submission" date="2014-06" db="EMBL/GenBank/DDBJ databases">
        <authorList>
            <person name="Genoscope - CEA"/>
        </authorList>
    </citation>
    <scope>NUCLEOTIDE SEQUENCE</scope>
</reference>
<dbReference type="InterPro" id="IPR044965">
    <property type="entry name" value="Glyco_hydro_17_plant"/>
</dbReference>
<dbReference type="SMR" id="A0A078H0P7"/>
<dbReference type="InterPro" id="IPR017853">
    <property type="entry name" value="GH"/>
</dbReference>
<keyword evidence="4" id="KW-0378">Hydrolase</keyword>
<dbReference type="GO" id="GO:0005975">
    <property type="term" value="P:carbohydrate metabolic process"/>
    <property type="evidence" value="ECO:0007669"/>
    <property type="project" value="InterPro"/>
</dbReference>
<dbReference type="Proteomes" id="UP001295469">
    <property type="component" value="Chromosome C04"/>
</dbReference>
<sequence>MIFNLEMRCNPRILPRCFSSPQCKTLRELFQTSGSRSPQLQTPTVLVGFSRFPPSSGSFTPDFRIFFIDLVLSFLTVVNDGSNSYRNLFLAFLDTIYAALEKSIAGSVKIVVSESSWPTSGGTAASVDNARTYVNNFIQIVKTGSPRRPERAIETYIVRF</sequence>
<reference evidence="8 9" key="1">
    <citation type="journal article" date="2014" name="Science">
        <title>Plant genetics. Early allopolyploid evolution in the post-Neolithic Brassica napus oilseed genome.</title>
        <authorList>
            <person name="Chalhoub B."/>
            <person name="Denoeud F."/>
            <person name="Liu S."/>
            <person name="Parkin I.A."/>
            <person name="Tang H."/>
            <person name="Wang X."/>
            <person name="Chiquet J."/>
            <person name="Belcram H."/>
            <person name="Tong C."/>
            <person name="Samans B."/>
            <person name="Correa M."/>
            <person name="Da Silva C."/>
            <person name="Just J."/>
            <person name="Falentin C."/>
            <person name="Koh C.S."/>
            <person name="Le Clainche I."/>
            <person name="Bernard M."/>
            <person name="Bento P."/>
            <person name="Noel B."/>
            <person name="Labadie K."/>
            <person name="Alberti A."/>
            <person name="Charles M."/>
            <person name="Arnaud D."/>
            <person name="Guo H."/>
            <person name="Daviaud C."/>
            <person name="Alamery S."/>
            <person name="Jabbari K."/>
            <person name="Zhao M."/>
            <person name="Edger P.P."/>
            <person name="Chelaifa H."/>
            <person name="Tack D."/>
            <person name="Lassalle G."/>
            <person name="Mestiri I."/>
            <person name="Schnel N."/>
            <person name="Le Paslier M.C."/>
            <person name="Fan G."/>
            <person name="Renault V."/>
            <person name="Bayer P.E."/>
            <person name="Golicz A.A."/>
            <person name="Manoli S."/>
            <person name="Lee T.H."/>
            <person name="Thi V.H."/>
            <person name="Chalabi S."/>
            <person name="Hu Q."/>
            <person name="Fan C."/>
            <person name="Tollenaere R."/>
            <person name="Lu Y."/>
            <person name="Battail C."/>
            <person name="Shen J."/>
            <person name="Sidebottom C.H."/>
            <person name="Wang X."/>
            <person name="Canaguier A."/>
            <person name="Chauveau A."/>
            <person name="Berard A."/>
            <person name="Deniot G."/>
            <person name="Guan M."/>
            <person name="Liu Z."/>
            <person name="Sun F."/>
            <person name="Lim Y.P."/>
            <person name="Lyons E."/>
            <person name="Town C.D."/>
            <person name="Bancroft I."/>
            <person name="Wang X."/>
            <person name="Meng J."/>
            <person name="Ma J."/>
            <person name="Pires J.C."/>
            <person name="King G.J."/>
            <person name="Brunel D."/>
            <person name="Delourme R."/>
            <person name="Renard M."/>
            <person name="Aury J.M."/>
            <person name="Adams K.L."/>
            <person name="Batley J."/>
            <person name="Snowdon R.J."/>
            <person name="Tost J."/>
            <person name="Edwards D."/>
            <person name="Zhou Y."/>
            <person name="Hua W."/>
            <person name="Sharpe A.G."/>
            <person name="Paterson A.H."/>
            <person name="Guan C."/>
            <person name="Wincker P."/>
        </authorList>
    </citation>
    <scope>NUCLEOTIDE SEQUENCE [LARGE SCALE GENOMIC DNA]</scope>
    <source>
        <strain evidence="9">cv. Darmor-bzh</strain>
    </source>
</reference>
<dbReference type="EMBL" id="LK032265">
    <property type="protein sequence ID" value="CDY30984.1"/>
    <property type="molecule type" value="Genomic_DNA"/>
</dbReference>
<keyword evidence="5" id="KW-0326">Glycosidase</keyword>
<protein>
    <recommendedName>
        <fullName evidence="3">glucan endo-1,3-beta-D-glucosidase</fullName>
        <ecNumber evidence="3">3.2.1.39</ecNumber>
    </recommendedName>
</protein>
<reference evidence="7" key="3">
    <citation type="submission" date="2021-01" db="EMBL/GenBank/DDBJ databases">
        <authorList>
            <consortium name="Genoscope - CEA"/>
            <person name="William W."/>
        </authorList>
    </citation>
    <scope>NUCLEOTIDE SEQUENCE</scope>
</reference>
<dbReference type="PaxDb" id="3708-A0A078H0P7"/>
<dbReference type="AlphaFoldDB" id="A0A078H0P7"/>
<proteinExistence type="inferred from homology"/>
<name>A0A078H0P7_BRANA</name>
<evidence type="ECO:0000256" key="2">
    <source>
        <dbReference type="ARBA" id="ARBA00008773"/>
    </source>
</evidence>
<dbReference type="Gramene" id="CDY30984">
    <property type="protein sequence ID" value="CDY30984"/>
    <property type="gene ID" value="GSBRNA2T00047020001"/>
</dbReference>
<evidence type="ECO:0000256" key="3">
    <source>
        <dbReference type="ARBA" id="ARBA00012780"/>
    </source>
</evidence>